<dbReference type="PROSITE" id="PS51192">
    <property type="entry name" value="HELICASE_ATP_BIND_1"/>
    <property type="match status" value="1"/>
</dbReference>
<sequence length="557" mass="62742">MAMNAFTNWLKEAGLDAKKHQLSGMKWVHTRETNPRLGVPGGFLCDEMGLGKTILMIGTIVLNPSKQTLVVMPRALIQQWAGALKKFANIDAFIYHGAKAKKATEEDLNESRVIITTYGMISVRKRKKQLIHCPLWDIEWDRVIYDEAHHMRNSKSGKHAGGCRLKAKIKWLVTGTPINNGRKDFYHLCSVMGLNQTFYNNKEAIAATIKDCVLYRTKKSVGIKMPPLNVEVVEVVHETPEEEQFVKNIHAGAGFADVTRDNVDLAMAFLNNAFNSKLPLYMLMRQGCVFPPMASDKLVQRLINRGDFDAEDADLLACSGISKMNAVVNKVMENKQTRKGKLIFCQFKSEIAHLKNRLTSAGFNVAVIQGSTSKKERQYAIQSPISLEDISTIIDAKTTSRGSGAHNIAHLINSFLAPEILIAQIQTACEGLNLQHFNEVYFTTPHWNPAVEDQSIARAHRIGQTSPVNVYKFITNFNTDATSLDQYCLNVQQIKREAASIIKPTKSIKIKKKEKQIKNKKKAIVYIKSFFLDLLYRNPNFNTKIELFGFQDYSTLT</sequence>
<dbReference type="Gene3D" id="3.40.50.300">
    <property type="entry name" value="P-loop containing nucleotide triphosphate hydrolases"/>
    <property type="match status" value="1"/>
</dbReference>
<dbReference type="PANTHER" id="PTHR45626">
    <property type="entry name" value="TRANSCRIPTION TERMINATION FACTOR 2-RELATED"/>
    <property type="match status" value="1"/>
</dbReference>
<keyword evidence="4" id="KW-0067">ATP-binding</keyword>
<dbReference type="SMART" id="SM00490">
    <property type="entry name" value="HELICc"/>
    <property type="match status" value="1"/>
</dbReference>
<feature type="domain" description="Helicase ATP-binding" evidence="5">
    <location>
        <begin position="33"/>
        <end position="195"/>
    </location>
</feature>
<dbReference type="GO" id="GO:0006281">
    <property type="term" value="P:DNA repair"/>
    <property type="evidence" value="ECO:0007669"/>
    <property type="project" value="TreeGrafter"/>
</dbReference>
<dbReference type="EMBL" id="MN740848">
    <property type="protein sequence ID" value="QHU15053.1"/>
    <property type="molecule type" value="Genomic_DNA"/>
</dbReference>
<accession>A0A6C0KCE5</accession>
<dbReference type="AlphaFoldDB" id="A0A6C0KCE5"/>
<evidence type="ECO:0000313" key="7">
    <source>
        <dbReference type="EMBL" id="QHU15053.1"/>
    </source>
</evidence>
<dbReference type="Pfam" id="PF00271">
    <property type="entry name" value="Helicase_C"/>
    <property type="match status" value="1"/>
</dbReference>
<dbReference type="GO" id="GO:0005634">
    <property type="term" value="C:nucleus"/>
    <property type="evidence" value="ECO:0007669"/>
    <property type="project" value="TreeGrafter"/>
</dbReference>
<dbReference type="InterPro" id="IPR001650">
    <property type="entry name" value="Helicase_C-like"/>
</dbReference>
<dbReference type="PANTHER" id="PTHR45626:SF17">
    <property type="entry name" value="HELICASE-LIKE TRANSCRIPTION FACTOR"/>
    <property type="match status" value="1"/>
</dbReference>
<reference evidence="7" key="1">
    <citation type="journal article" date="2020" name="Nature">
        <title>Giant virus diversity and host interactions through global metagenomics.</title>
        <authorList>
            <person name="Schulz F."/>
            <person name="Roux S."/>
            <person name="Paez-Espino D."/>
            <person name="Jungbluth S."/>
            <person name="Walsh D.A."/>
            <person name="Denef V.J."/>
            <person name="McMahon K.D."/>
            <person name="Konstantinidis K.T."/>
            <person name="Eloe-Fadrosh E.A."/>
            <person name="Kyrpides N.C."/>
            <person name="Woyke T."/>
        </authorList>
    </citation>
    <scope>NUCLEOTIDE SEQUENCE</scope>
    <source>
        <strain evidence="7">GVMAG-S-1102244-55</strain>
    </source>
</reference>
<evidence type="ECO:0000259" key="5">
    <source>
        <dbReference type="PROSITE" id="PS51192"/>
    </source>
</evidence>
<organism evidence="7">
    <name type="scientific">viral metagenome</name>
    <dbReference type="NCBI Taxonomy" id="1070528"/>
    <lineage>
        <taxon>unclassified sequences</taxon>
        <taxon>metagenomes</taxon>
        <taxon>organismal metagenomes</taxon>
    </lineage>
</organism>
<feature type="domain" description="Helicase C-terminal" evidence="6">
    <location>
        <begin position="327"/>
        <end position="509"/>
    </location>
</feature>
<evidence type="ECO:0000256" key="4">
    <source>
        <dbReference type="ARBA" id="ARBA00022840"/>
    </source>
</evidence>
<dbReference type="GO" id="GO:0005524">
    <property type="term" value="F:ATP binding"/>
    <property type="evidence" value="ECO:0007669"/>
    <property type="project" value="UniProtKB-KW"/>
</dbReference>
<dbReference type="Pfam" id="PF00176">
    <property type="entry name" value="SNF2-rel_dom"/>
    <property type="match status" value="1"/>
</dbReference>
<dbReference type="InterPro" id="IPR038718">
    <property type="entry name" value="SNF2-like_sf"/>
</dbReference>
<dbReference type="SUPFAM" id="SSF52540">
    <property type="entry name" value="P-loop containing nucleoside triphosphate hydrolases"/>
    <property type="match status" value="2"/>
</dbReference>
<dbReference type="CDD" id="cd18793">
    <property type="entry name" value="SF2_C_SNF"/>
    <property type="match status" value="1"/>
</dbReference>
<dbReference type="GO" id="GO:0008094">
    <property type="term" value="F:ATP-dependent activity, acting on DNA"/>
    <property type="evidence" value="ECO:0007669"/>
    <property type="project" value="TreeGrafter"/>
</dbReference>
<evidence type="ECO:0000256" key="3">
    <source>
        <dbReference type="ARBA" id="ARBA00022806"/>
    </source>
</evidence>
<dbReference type="InterPro" id="IPR014001">
    <property type="entry name" value="Helicase_ATP-bd"/>
</dbReference>
<evidence type="ECO:0000256" key="2">
    <source>
        <dbReference type="ARBA" id="ARBA00022801"/>
    </source>
</evidence>
<dbReference type="InterPro" id="IPR000330">
    <property type="entry name" value="SNF2_N"/>
</dbReference>
<name>A0A6C0KCE5_9ZZZZ</name>
<dbReference type="InterPro" id="IPR049730">
    <property type="entry name" value="SNF2/RAD54-like_C"/>
</dbReference>
<protein>
    <recommendedName>
        <fullName evidence="8">Helicase ATP-binding domain-containing protein</fullName>
    </recommendedName>
</protein>
<dbReference type="GO" id="GO:0016787">
    <property type="term" value="F:hydrolase activity"/>
    <property type="evidence" value="ECO:0007669"/>
    <property type="project" value="UniProtKB-KW"/>
</dbReference>
<keyword evidence="1" id="KW-0547">Nucleotide-binding</keyword>
<dbReference type="Gene3D" id="3.40.50.10810">
    <property type="entry name" value="Tandem AAA-ATPase domain"/>
    <property type="match status" value="1"/>
</dbReference>
<dbReference type="SMART" id="SM00487">
    <property type="entry name" value="DEXDc"/>
    <property type="match status" value="1"/>
</dbReference>
<keyword evidence="2" id="KW-0378">Hydrolase</keyword>
<evidence type="ECO:0000256" key="1">
    <source>
        <dbReference type="ARBA" id="ARBA00022741"/>
    </source>
</evidence>
<evidence type="ECO:0000259" key="6">
    <source>
        <dbReference type="PROSITE" id="PS51194"/>
    </source>
</evidence>
<keyword evidence="3" id="KW-0347">Helicase</keyword>
<dbReference type="PROSITE" id="PS51194">
    <property type="entry name" value="HELICASE_CTER"/>
    <property type="match status" value="1"/>
</dbReference>
<dbReference type="GO" id="GO:0004386">
    <property type="term" value="F:helicase activity"/>
    <property type="evidence" value="ECO:0007669"/>
    <property type="project" value="UniProtKB-KW"/>
</dbReference>
<evidence type="ECO:0008006" key="8">
    <source>
        <dbReference type="Google" id="ProtNLM"/>
    </source>
</evidence>
<dbReference type="InterPro" id="IPR027417">
    <property type="entry name" value="P-loop_NTPase"/>
</dbReference>
<proteinExistence type="predicted"/>
<dbReference type="InterPro" id="IPR050628">
    <property type="entry name" value="SNF2_RAD54_helicase_TF"/>
</dbReference>